<name>A0A8D8D8H8_CULPI</name>
<dbReference type="EMBL" id="HBUE01255412">
    <property type="protein sequence ID" value="CAG6556130.1"/>
    <property type="molecule type" value="Transcribed_RNA"/>
</dbReference>
<dbReference type="EMBL" id="HBUE01150444">
    <property type="protein sequence ID" value="CAG6504846.1"/>
    <property type="molecule type" value="Transcribed_RNA"/>
</dbReference>
<feature type="compositionally biased region" description="Basic and acidic residues" evidence="1">
    <location>
        <begin position="13"/>
        <end position="23"/>
    </location>
</feature>
<accession>A0A8D8D8H8</accession>
<proteinExistence type="predicted"/>
<reference evidence="2" key="1">
    <citation type="submission" date="2021-05" db="EMBL/GenBank/DDBJ databases">
        <authorList>
            <person name="Alioto T."/>
            <person name="Alioto T."/>
            <person name="Gomez Garrido J."/>
        </authorList>
    </citation>
    <scope>NUCLEOTIDE SEQUENCE</scope>
</reference>
<feature type="region of interest" description="Disordered" evidence="1">
    <location>
        <begin position="1"/>
        <end position="44"/>
    </location>
</feature>
<evidence type="ECO:0000313" key="2">
    <source>
        <dbReference type="EMBL" id="CAG6504846.1"/>
    </source>
</evidence>
<protein>
    <submittedName>
        <fullName evidence="2">(northern house mosquito) hypothetical protein</fullName>
    </submittedName>
</protein>
<dbReference type="AlphaFoldDB" id="A0A8D8D8H8"/>
<organism evidence="2">
    <name type="scientific">Culex pipiens</name>
    <name type="common">House mosquito</name>
    <dbReference type="NCBI Taxonomy" id="7175"/>
    <lineage>
        <taxon>Eukaryota</taxon>
        <taxon>Metazoa</taxon>
        <taxon>Ecdysozoa</taxon>
        <taxon>Arthropoda</taxon>
        <taxon>Hexapoda</taxon>
        <taxon>Insecta</taxon>
        <taxon>Pterygota</taxon>
        <taxon>Neoptera</taxon>
        <taxon>Endopterygota</taxon>
        <taxon>Diptera</taxon>
        <taxon>Nematocera</taxon>
        <taxon>Culicoidea</taxon>
        <taxon>Culicidae</taxon>
        <taxon>Culicinae</taxon>
        <taxon>Culicini</taxon>
        <taxon>Culex</taxon>
        <taxon>Culex</taxon>
    </lineage>
</organism>
<sequence length="115" mass="13028">MRLADGETLLEGVEPKSTERGRDEDESEEVELSLRMSRKESRERCDPLDLLDCRSESKNSSPDEELLCPWVGGRTRLPRDCSNSSALSGDRPALCDCRMASCRLLRCSRHLSNLR</sequence>
<evidence type="ECO:0000256" key="1">
    <source>
        <dbReference type="SAM" id="MobiDB-lite"/>
    </source>
</evidence>